<accession>A0A0V1BQ04</accession>
<sequence length="65" mass="7329">MATIKTWDMDGTFKLLIIHAIVASKLVPVVCCYGQKYRQIRVYFSSFNKQSACPKGQSLSTNNNL</sequence>
<keyword evidence="1" id="KW-1133">Transmembrane helix</keyword>
<dbReference type="OrthoDB" id="5919898at2759"/>
<keyword evidence="1" id="KW-0472">Membrane</keyword>
<dbReference type="Proteomes" id="UP000054776">
    <property type="component" value="Unassembled WGS sequence"/>
</dbReference>
<protein>
    <submittedName>
        <fullName evidence="2">Uncharacterized protein</fullName>
    </submittedName>
</protein>
<keyword evidence="3" id="KW-1185">Reference proteome</keyword>
<keyword evidence="1" id="KW-0812">Transmembrane</keyword>
<comment type="caution">
    <text evidence="2">The sequence shown here is derived from an EMBL/GenBank/DDBJ whole genome shotgun (WGS) entry which is preliminary data.</text>
</comment>
<evidence type="ECO:0000313" key="3">
    <source>
        <dbReference type="Proteomes" id="UP000054776"/>
    </source>
</evidence>
<evidence type="ECO:0000313" key="2">
    <source>
        <dbReference type="EMBL" id="KRY39056.1"/>
    </source>
</evidence>
<proteinExistence type="predicted"/>
<reference evidence="2 3" key="1">
    <citation type="submission" date="2015-01" db="EMBL/GenBank/DDBJ databases">
        <title>Evolution of Trichinella species and genotypes.</title>
        <authorList>
            <person name="Korhonen P.K."/>
            <person name="Edoardo P."/>
            <person name="Giuseppe L.R."/>
            <person name="Gasser R.B."/>
        </authorList>
    </citation>
    <scope>NUCLEOTIDE SEQUENCE [LARGE SCALE GENOMIC DNA]</scope>
    <source>
        <strain evidence="2">ISS3</strain>
    </source>
</reference>
<organism evidence="2 3">
    <name type="scientific">Trichinella spiralis</name>
    <name type="common">Trichina worm</name>
    <dbReference type="NCBI Taxonomy" id="6334"/>
    <lineage>
        <taxon>Eukaryota</taxon>
        <taxon>Metazoa</taxon>
        <taxon>Ecdysozoa</taxon>
        <taxon>Nematoda</taxon>
        <taxon>Enoplea</taxon>
        <taxon>Dorylaimia</taxon>
        <taxon>Trichinellida</taxon>
        <taxon>Trichinellidae</taxon>
        <taxon>Trichinella</taxon>
    </lineage>
</organism>
<gene>
    <name evidence="2" type="ORF">T01_11894</name>
</gene>
<dbReference type="AlphaFoldDB" id="A0A0V1BQ04"/>
<feature type="transmembrane region" description="Helical" evidence="1">
    <location>
        <begin position="12"/>
        <end position="33"/>
    </location>
</feature>
<name>A0A0V1BQ04_TRISP</name>
<dbReference type="InParanoid" id="A0A0V1BQ04"/>
<evidence type="ECO:0000256" key="1">
    <source>
        <dbReference type="SAM" id="Phobius"/>
    </source>
</evidence>
<dbReference type="EMBL" id="JYDH01000021">
    <property type="protein sequence ID" value="KRY39056.1"/>
    <property type="molecule type" value="Genomic_DNA"/>
</dbReference>